<dbReference type="AlphaFoldDB" id="A0A9P8LFD7"/>
<accession>A0A9P8LFD7</accession>
<gene>
    <name evidence="2" type="ORF">GP486_002271</name>
</gene>
<evidence type="ECO:0000313" key="3">
    <source>
        <dbReference type="Proteomes" id="UP000750711"/>
    </source>
</evidence>
<feature type="compositionally biased region" description="Acidic residues" evidence="1">
    <location>
        <begin position="105"/>
        <end position="118"/>
    </location>
</feature>
<feature type="region of interest" description="Disordered" evidence="1">
    <location>
        <begin position="94"/>
        <end position="118"/>
    </location>
</feature>
<dbReference type="Proteomes" id="UP000750711">
    <property type="component" value="Unassembled WGS sequence"/>
</dbReference>
<proteinExistence type="predicted"/>
<name>A0A9P8LFD7_9PEZI</name>
<keyword evidence="3" id="KW-1185">Reference proteome</keyword>
<dbReference type="EMBL" id="JAGHQM010000244">
    <property type="protein sequence ID" value="KAH0563163.1"/>
    <property type="molecule type" value="Genomic_DNA"/>
</dbReference>
<reference evidence="2" key="1">
    <citation type="submission" date="2021-03" db="EMBL/GenBank/DDBJ databases">
        <title>Comparative genomics and phylogenomic investigation of the class Geoglossomycetes provide insights into ecological specialization and systematics.</title>
        <authorList>
            <person name="Melie T."/>
            <person name="Pirro S."/>
            <person name="Miller A.N."/>
            <person name="Quandt A."/>
        </authorList>
    </citation>
    <scope>NUCLEOTIDE SEQUENCE</scope>
    <source>
        <strain evidence="2">CAQ_001_2017</strain>
    </source>
</reference>
<evidence type="ECO:0000313" key="2">
    <source>
        <dbReference type="EMBL" id="KAH0563163.1"/>
    </source>
</evidence>
<evidence type="ECO:0000256" key="1">
    <source>
        <dbReference type="SAM" id="MobiDB-lite"/>
    </source>
</evidence>
<sequence length="202" mass="22755">MRHRQQPTPSSSSSDSDGSDIESCFDTGDEQEETDAETEPTDVDTDVDGDDEADLPDLEWLAHSDNAHTVPMDVDTDVDGDDQADLVWIAGENAHPPEYYLDQESNSDESEDEEEDYSDGSLLLLDMIEGNFHRYCKYVRKDPARVMQAVSRRTLKAFFEWMLNQRQGKGGRRLAGIQSASTLGTYGKVFRLMYERATGEKI</sequence>
<organism evidence="2 3">
    <name type="scientific">Trichoglossum hirsutum</name>
    <dbReference type="NCBI Taxonomy" id="265104"/>
    <lineage>
        <taxon>Eukaryota</taxon>
        <taxon>Fungi</taxon>
        <taxon>Dikarya</taxon>
        <taxon>Ascomycota</taxon>
        <taxon>Pezizomycotina</taxon>
        <taxon>Geoglossomycetes</taxon>
        <taxon>Geoglossales</taxon>
        <taxon>Geoglossaceae</taxon>
        <taxon>Trichoglossum</taxon>
    </lineage>
</organism>
<feature type="compositionally biased region" description="Acidic residues" evidence="1">
    <location>
        <begin position="27"/>
        <end position="57"/>
    </location>
</feature>
<comment type="caution">
    <text evidence="2">The sequence shown here is derived from an EMBL/GenBank/DDBJ whole genome shotgun (WGS) entry which is preliminary data.</text>
</comment>
<feature type="region of interest" description="Disordered" evidence="1">
    <location>
        <begin position="1"/>
        <end position="69"/>
    </location>
</feature>
<protein>
    <submittedName>
        <fullName evidence="2">Uncharacterized protein</fullName>
    </submittedName>
</protein>